<reference evidence="2" key="1">
    <citation type="submission" date="2020-04" db="EMBL/GenBank/DDBJ databases">
        <authorList>
            <person name="Zhang T."/>
        </authorList>
    </citation>
    <scope>NUCLEOTIDE SEQUENCE</scope>
    <source>
        <strain evidence="2">HKST-UBA01</strain>
    </source>
</reference>
<accession>A0A956LZA8</accession>
<reference evidence="2" key="2">
    <citation type="journal article" date="2021" name="Microbiome">
        <title>Successional dynamics and alternative stable states in a saline activated sludge microbial community over 9 years.</title>
        <authorList>
            <person name="Wang Y."/>
            <person name="Ye J."/>
            <person name="Ju F."/>
            <person name="Liu L."/>
            <person name="Boyd J.A."/>
            <person name="Deng Y."/>
            <person name="Parks D.H."/>
            <person name="Jiang X."/>
            <person name="Yin X."/>
            <person name="Woodcroft B.J."/>
            <person name="Tyson G.W."/>
            <person name="Hugenholtz P."/>
            <person name="Polz M.F."/>
            <person name="Zhang T."/>
        </authorList>
    </citation>
    <scope>NUCLEOTIDE SEQUENCE</scope>
    <source>
        <strain evidence="2">HKST-UBA01</strain>
    </source>
</reference>
<keyword evidence="1" id="KW-0812">Transmembrane</keyword>
<name>A0A956LZA8_UNCEI</name>
<protein>
    <recommendedName>
        <fullName evidence="4">Tetratricopeptide repeat protein</fullName>
    </recommendedName>
</protein>
<dbReference type="Proteomes" id="UP000697710">
    <property type="component" value="Unassembled WGS sequence"/>
</dbReference>
<dbReference type="AlphaFoldDB" id="A0A956LZA8"/>
<gene>
    <name evidence="2" type="ORF">KC729_12525</name>
</gene>
<feature type="transmembrane region" description="Helical" evidence="1">
    <location>
        <begin position="12"/>
        <end position="30"/>
    </location>
</feature>
<comment type="caution">
    <text evidence="2">The sequence shown here is derived from an EMBL/GenBank/DDBJ whole genome shotgun (WGS) entry which is preliminary data.</text>
</comment>
<dbReference type="EMBL" id="JAGQHR010000402">
    <property type="protein sequence ID" value="MCA9728505.1"/>
    <property type="molecule type" value="Genomic_DNA"/>
</dbReference>
<organism evidence="2 3">
    <name type="scientific">Eiseniibacteriota bacterium</name>
    <dbReference type="NCBI Taxonomy" id="2212470"/>
    <lineage>
        <taxon>Bacteria</taxon>
        <taxon>Candidatus Eiseniibacteriota</taxon>
    </lineage>
</organism>
<feature type="non-terminal residue" evidence="2">
    <location>
        <position position="1"/>
    </location>
</feature>
<evidence type="ECO:0000313" key="2">
    <source>
        <dbReference type="EMBL" id="MCA9728505.1"/>
    </source>
</evidence>
<dbReference type="Gene3D" id="1.25.40.10">
    <property type="entry name" value="Tetratricopeptide repeat domain"/>
    <property type="match status" value="1"/>
</dbReference>
<evidence type="ECO:0000256" key="1">
    <source>
        <dbReference type="SAM" id="Phobius"/>
    </source>
</evidence>
<dbReference type="InterPro" id="IPR011990">
    <property type="entry name" value="TPR-like_helical_dom_sf"/>
</dbReference>
<evidence type="ECO:0000313" key="3">
    <source>
        <dbReference type="Proteomes" id="UP000697710"/>
    </source>
</evidence>
<sequence>ANGNPPIGRARWGLAFGLAALVMILSLRPVGAPARSQESMGTLQMAVAMLADGRIEQADRALARATDLYPENALAWKHRLEQTARQQGTEAARALFSGVPPATREDADLRFVRGILAEASGDLVEADSAYRAAISVRGRFPEAEARLAAIWARRGEIEPAESLLTIATRAGPAPPSVFLQLATLRRQLGDVDGASDAIANAGNDRATIPTGLQAWIHLRRGETASTESALSNGKPESGPAERDRIALRMQALLVEGRAEEAEALGRSAWPLRDDGDSSTMAIRYYGTLAAIERGASTSAWQTQWSLSAADFSLLQDLLESRVGPWGAAPAPATRRALHRLRLAAPAVAEALTRLLREETGVHIDAEGAEDR</sequence>
<keyword evidence="1" id="KW-1133">Transmembrane helix</keyword>
<keyword evidence="1" id="KW-0472">Membrane</keyword>
<dbReference type="SUPFAM" id="SSF48452">
    <property type="entry name" value="TPR-like"/>
    <property type="match status" value="1"/>
</dbReference>
<evidence type="ECO:0008006" key="4">
    <source>
        <dbReference type="Google" id="ProtNLM"/>
    </source>
</evidence>
<proteinExistence type="predicted"/>